<keyword evidence="7" id="KW-1185">Reference proteome</keyword>
<comment type="cofactor">
    <cofactor evidence="3">
        <name>Fe(2+)</name>
        <dbReference type="ChEBI" id="CHEBI:29033"/>
    </cofactor>
    <text evidence="3">Binds 1 Fe(2+) ion per subunit.</text>
</comment>
<feature type="domain" description="JmjC" evidence="5">
    <location>
        <begin position="180"/>
        <end position="352"/>
    </location>
</feature>
<evidence type="ECO:0000259" key="5">
    <source>
        <dbReference type="PROSITE" id="PS51184"/>
    </source>
</evidence>
<gene>
    <name evidence="6" type="ORF">ACHAWO_004835</name>
</gene>
<dbReference type="PROSITE" id="PS51184">
    <property type="entry name" value="JMJC"/>
    <property type="match status" value="1"/>
</dbReference>
<organism evidence="6 7">
    <name type="scientific">Cyclotella atomus</name>
    <dbReference type="NCBI Taxonomy" id="382360"/>
    <lineage>
        <taxon>Eukaryota</taxon>
        <taxon>Sar</taxon>
        <taxon>Stramenopiles</taxon>
        <taxon>Ochrophyta</taxon>
        <taxon>Bacillariophyta</taxon>
        <taxon>Coscinodiscophyceae</taxon>
        <taxon>Thalassiosirophycidae</taxon>
        <taxon>Stephanodiscales</taxon>
        <taxon>Stephanodiscaceae</taxon>
        <taxon>Cyclotella</taxon>
    </lineage>
</organism>
<evidence type="ECO:0000313" key="7">
    <source>
        <dbReference type="Proteomes" id="UP001530400"/>
    </source>
</evidence>
<comment type="subcellular location">
    <subcellularLocation>
        <location evidence="3">Nucleus</location>
    </subcellularLocation>
</comment>
<dbReference type="InterPro" id="IPR039994">
    <property type="entry name" value="NO66-like"/>
</dbReference>
<keyword evidence="3" id="KW-0805">Transcription regulation</keyword>
<keyword evidence="2 3" id="KW-0408">Iron</keyword>
<comment type="caution">
    <text evidence="6">The sequence shown here is derived from an EMBL/GenBank/DDBJ whole genome shotgun (WGS) entry which is preliminary data.</text>
</comment>
<dbReference type="EMBL" id="JALLPJ020000511">
    <property type="protein sequence ID" value="KAL3790078.1"/>
    <property type="molecule type" value="Genomic_DNA"/>
</dbReference>
<dbReference type="GO" id="GO:0005634">
    <property type="term" value="C:nucleus"/>
    <property type="evidence" value="ECO:0007669"/>
    <property type="project" value="UniProtKB-SubCell"/>
</dbReference>
<evidence type="ECO:0000256" key="4">
    <source>
        <dbReference type="SAM" id="SignalP"/>
    </source>
</evidence>
<dbReference type="EC" id="1.14.11.-" evidence="3"/>
<evidence type="ECO:0000256" key="3">
    <source>
        <dbReference type="RuleBase" id="RU366061"/>
    </source>
</evidence>
<reference evidence="6 7" key="1">
    <citation type="submission" date="2024-10" db="EMBL/GenBank/DDBJ databases">
        <title>Updated reference genomes for cyclostephanoid diatoms.</title>
        <authorList>
            <person name="Roberts W.R."/>
            <person name="Alverson A.J."/>
        </authorList>
    </citation>
    <scope>NUCLEOTIDE SEQUENCE [LARGE SCALE GENOMIC DNA]</scope>
    <source>
        <strain evidence="6 7">AJA010-31</strain>
    </source>
</reference>
<dbReference type="Pfam" id="PF08007">
    <property type="entry name" value="JmjC_2"/>
    <property type="match status" value="1"/>
</dbReference>
<protein>
    <recommendedName>
        <fullName evidence="3">Bifunctional lysine-specific demethylase and histidyl-hydroxylase</fullName>
        <ecNumber evidence="3">1.14.11.-</ecNumber>
    </recommendedName>
</protein>
<dbReference type="PANTHER" id="PTHR13096:SF9">
    <property type="entry name" value="BIFUNCTIONAL LYSINE-SPECIFIC DEMETHYLASE AND HISTIDYL-HYDROXYLASE"/>
    <property type="match status" value="1"/>
</dbReference>
<dbReference type="GO" id="GO:0005506">
    <property type="term" value="F:iron ion binding"/>
    <property type="evidence" value="ECO:0007669"/>
    <property type="project" value="UniProtKB-UniRule"/>
</dbReference>
<evidence type="ECO:0000256" key="2">
    <source>
        <dbReference type="ARBA" id="ARBA00023004"/>
    </source>
</evidence>
<evidence type="ECO:0000256" key="1">
    <source>
        <dbReference type="ARBA" id="ARBA00022723"/>
    </source>
</evidence>
<dbReference type="PANTHER" id="PTHR13096">
    <property type="entry name" value="MINA53 MYC INDUCED NUCLEAR ANTIGEN"/>
    <property type="match status" value="1"/>
</dbReference>
<dbReference type="Gene3D" id="2.60.120.650">
    <property type="entry name" value="Cupin"/>
    <property type="match status" value="2"/>
</dbReference>
<comment type="similarity">
    <text evidence="3">Belongs to the ROX family.</text>
</comment>
<keyword evidence="1 3" id="KW-0479">Metal-binding</keyword>
<feature type="chain" id="PRO_5044893156" description="Bifunctional lysine-specific demethylase and histidyl-hydroxylase" evidence="4">
    <location>
        <begin position="17"/>
        <end position="562"/>
    </location>
</feature>
<sequence>MSLSRLLFLIVGSSIAAQDSTCDNSEAECLASTSLSDSAGSSFVWPPKASELLMQLFPNVAEFTNAWEVHPLLSKIHNLNEGYLEGGDHIPAMFHNGTSTESSWFTLLSVSDVPTILSQTIDSRPLIHGTDYKVVKKVILPPSHENAGEEYMGMLPKQYYSIQEVLHNFHYRGFSLVIDKMQKQWRSIASKAREIEESLGVQHVGVNLYLTPEALEDEDGEGGWTVKQVRQGFEAHWDWMDVIVIQLSGRKRWSVAKHPTIYLSNQDKKRKPSKRENDAYFSNSGHYREFTMCPGDVLYIPRGFIHNASTVDFDKLKDDPYDKCNHPSDLILGQQLRDLEGGPSLHLTFGLEQGCEGSVEALFHHAIDAYFSTVEMNNDMIANCNATWKSMLHYSVAEVARRKHECDNVASGTVTECDGSALLRRSVPLFLHDYAPNISYSKATYHRALEIISQLTDLSRTLNFIQAHAVRPPETEMSLCFPGISSDDAIVCVDELLSSADSLQHEYVQIVHKFTPYASVNFDAVSQRMNLHRKNLRDKSHREQQVLLQNVGQYIKQFMYKQ</sequence>
<evidence type="ECO:0000313" key="6">
    <source>
        <dbReference type="EMBL" id="KAL3790078.1"/>
    </source>
</evidence>
<keyword evidence="4" id="KW-0732">Signal</keyword>
<keyword evidence="3" id="KW-0223">Dioxygenase</keyword>
<proteinExistence type="inferred from homology"/>
<dbReference type="InterPro" id="IPR003347">
    <property type="entry name" value="JmjC_dom"/>
</dbReference>
<name>A0ABD3PPT6_9STRA</name>
<dbReference type="GO" id="GO:0016706">
    <property type="term" value="F:2-oxoglutarate-dependent dioxygenase activity"/>
    <property type="evidence" value="ECO:0007669"/>
    <property type="project" value="UniProtKB-UniRule"/>
</dbReference>
<keyword evidence="3" id="KW-0560">Oxidoreductase</keyword>
<keyword evidence="3" id="KW-0804">Transcription</keyword>
<feature type="signal peptide" evidence="4">
    <location>
        <begin position="1"/>
        <end position="16"/>
    </location>
</feature>
<accession>A0ABD3PPT6</accession>
<dbReference type="AlphaFoldDB" id="A0ABD3PPT6"/>
<comment type="function">
    <text evidence="3">Oxygenase that can act as both a histone lysine demethylase and a ribosomal histidine hydroxylase.</text>
</comment>
<dbReference type="Proteomes" id="UP001530400">
    <property type="component" value="Unassembled WGS sequence"/>
</dbReference>
<dbReference type="SUPFAM" id="SSF51197">
    <property type="entry name" value="Clavaminate synthase-like"/>
    <property type="match status" value="1"/>
</dbReference>
<keyword evidence="3" id="KW-0539">Nucleus</keyword>